<sequence>MSYTPYVREASMPTVHDCTISKPLIDQCQIRLCFARGSEPFIWRFPLPFSALLFVGVLLGGGIHRLHCVGDSNDWQEMVC</sequence>
<evidence type="ECO:0000313" key="3">
    <source>
        <dbReference type="Proteomes" id="UP000242715"/>
    </source>
</evidence>
<name>A0A2Z6MWK5_TRISU</name>
<evidence type="ECO:0000256" key="1">
    <source>
        <dbReference type="SAM" id="Phobius"/>
    </source>
</evidence>
<evidence type="ECO:0000313" key="2">
    <source>
        <dbReference type="EMBL" id="GAU23419.1"/>
    </source>
</evidence>
<dbReference type="Proteomes" id="UP000242715">
    <property type="component" value="Unassembled WGS sequence"/>
</dbReference>
<reference evidence="3" key="1">
    <citation type="journal article" date="2017" name="Front. Plant Sci.">
        <title>Climate Clever Clovers: New Paradigm to Reduce the Environmental Footprint of Ruminants by Breeding Low Methanogenic Forages Utilizing Haplotype Variation.</title>
        <authorList>
            <person name="Kaur P."/>
            <person name="Appels R."/>
            <person name="Bayer P.E."/>
            <person name="Keeble-Gagnere G."/>
            <person name="Wang J."/>
            <person name="Hirakawa H."/>
            <person name="Shirasawa K."/>
            <person name="Vercoe P."/>
            <person name="Stefanova K."/>
            <person name="Durmic Z."/>
            <person name="Nichols P."/>
            <person name="Revell C."/>
            <person name="Isobe S.N."/>
            <person name="Edwards D."/>
            <person name="Erskine W."/>
        </authorList>
    </citation>
    <scope>NUCLEOTIDE SEQUENCE [LARGE SCALE GENOMIC DNA]</scope>
    <source>
        <strain evidence="3">cv. Daliak</strain>
    </source>
</reference>
<accession>A0A2Z6MWK5</accession>
<keyword evidence="1" id="KW-0472">Membrane</keyword>
<dbReference type="EMBL" id="DF973269">
    <property type="protein sequence ID" value="GAU23419.1"/>
    <property type="molecule type" value="Genomic_DNA"/>
</dbReference>
<keyword evidence="1" id="KW-0812">Transmembrane</keyword>
<organism evidence="2 3">
    <name type="scientific">Trifolium subterraneum</name>
    <name type="common">Subterranean clover</name>
    <dbReference type="NCBI Taxonomy" id="3900"/>
    <lineage>
        <taxon>Eukaryota</taxon>
        <taxon>Viridiplantae</taxon>
        <taxon>Streptophyta</taxon>
        <taxon>Embryophyta</taxon>
        <taxon>Tracheophyta</taxon>
        <taxon>Spermatophyta</taxon>
        <taxon>Magnoliopsida</taxon>
        <taxon>eudicotyledons</taxon>
        <taxon>Gunneridae</taxon>
        <taxon>Pentapetalae</taxon>
        <taxon>rosids</taxon>
        <taxon>fabids</taxon>
        <taxon>Fabales</taxon>
        <taxon>Fabaceae</taxon>
        <taxon>Papilionoideae</taxon>
        <taxon>50 kb inversion clade</taxon>
        <taxon>NPAAA clade</taxon>
        <taxon>Hologalegina</taxon>
        <taxon>IRL clade</taxon>
        <taxon>Trifolieae</taxon>
        <taxon>Trifolium</taxon>
    </lineage>
</organism>
<proteinExistence type="predicted"/>
<gene>
    <name evidence="2" type="ORF">TSUD_331170</name>
</gene>
<dbReference type="AlphaFoldDB" id="A0A2Z6MWK5"/>
<feature type="transmembrane region" description="Helical" evidence="1">
    <location>
        <begin position="41"/>
        <end position="63"/>
    </location>
</feature>
<protein>
    <submittedName>
        <fullName evidence="2">Uncharacterized protein</fullName>
    </submittedName>
</protein>
<keyword evidence="1" id="KW-1133">Transmembrane helix</keyword>
<keyword evidence="3" id="KW-1185">Reference proteome</keyword>